<evidence type="ECO:0000256" key="1">
    <source>
        <dbReference type="SAM" id="SignalP"/>
    </source>
</evidence>
<accession>A0A6L6YHB7</accession>
<keyword evidence="1" id="KW-0732">Signal</keyword>
<dbReference type="OrthoDB" id="9792428at2"/>
<name>A0A6L6YHB7_9BURK</name>
<dbReference type="RefSeq" id="WP_160334595.1">
    <property type="nucleotide sequence ID" value="NZ_CALPCR010000008.1"/>
</dbReference>
<organism evidence="2 3">
    <name type="scientific">Parasutterella muris</name>
    <dbReference type="NCBI Taxonomy" id="2565572"/>
    <lineage>
        <taxon>Bacteria</taxon>
        <taxon>Pseudomonadati</taxon>
        <taxon>Pseudomonadota</taxon>
        <taxon>Betaproteobacteria</taxon>
        <taxon>Burkholderiales</taxon>
        <taxon>Sutterellaceae</taxon>
        <taxon>Parasutterella</taxon>
    </lineage>
</organism>
<dbReference type="AlphaFoldDB" id="A0A6L6YHB7"/>
<dbReference type="Gene3D" id="3.40.50.1110">
    <property type="entry name" value="SGNH hydrolase"/>
    <property type="match status" value="1"/>
</dbReference>
<dbReference type="InterPro" id="IPR036514">
    <property type="entry name" value="SGNH_hydro_sf"/>
</dbReference>
<reference evidence="2 3" key="1">
    <citation type="submission" date="2019-12" db="EMBL/GenBank/DDBJ databases">
        <title>Microbes associate with the intestines of laboratory mice.</title>
        <authorList>
            <person name="Navarre W."/>
            <person name="Wong E."/>
        </authorList>
    </citation>
    <scope>NUCLEOTIDE SEQUENCE [LARGE SCALE GENOMIC DNA]</scope>
    <source>
        <strain evidence="2 3">NM82_D38</strain>
    </source>
</reference>
<dbReference type="GO" id="GO:0016788">
    <property type="term" value="F:hydrolase activity, acting on ester bonds"/>
    <property type="evidence" value="ECO:0007669"/>
    <property type="project" value="UniProtKB-ARBA"/>
</dbReference>
<keyword evidence="3" id="KW-1185">Reference proteome</keyword>
<dbReference type="EMBL" id="WSRP01000006">
    <property type="protein sequence ID" value="MVX56163.1"/>
    <property type="molecule type" value="Genomic_DNA"/>
</dbReference>
<feature type="chain" id="PRO_5027107437" evidence="1">
    <location>
        <begin position="21"/>
        <end position="269"/>
    </location>
</feature>
<dbReference type="SUPFAM" id="SSF52266">
    <property type="entry name" value="SGNH hydrolase"/>
    <property type="match status" value="1"/>
</dbReference>
<dbReference type="Proteomes" id="UP000472580">
    <property type="component" value="Unassembled WGS sequence"/>
</dbReference>
<protein>
    <submittedName>
        <fullName evidence="2">SGNH/GDSL hydrolase family protein</fullName>
    </submittedName>
</protein>
<keyword evidence="2" id="KW-0378">Hydrolase</keyword>
<proteinExistence type="predicted"/>
<feature type="signal peptide" evidence="1">
    <location>
        <begin position="1"/>
        <end position="20"/>
    </location>
</feature>
<evidence type="ECO:0000313" key="2">
    <source>
        <dbReference type="EMBL" id="MVX56163.1"/>
    </source>
</evidence>
<gene>
    <name evidence="2" type="ORF">E5987_02940</name>
</gene>
<evidence type="ECO:0000313" key="3">
    <source>
        <dbReference type="Proteomes" id="UP000472580"/>
    </source>
</evidence>
<comment type="caution">
    <text evidence="2">The sequence shown here is derived from an EMBL/GenBank/DDBJ whole genome shotgun (WGS) entry which is preliminary data.</text>
</comment>
<sequence>MKKLLISALFLAAASMSVNALETDVKPTVTDIKNHNPKTGLIVGNSYSFYNCGVHGYLRGLTREDKRDWKARIITISSGRLSYHDVPQYMGPHEMDPYAKFDDKKELINPMFDVVVLQGMSSEPIAAKSIPTFKKYLKEHVETIKAKGAEPIVVVTWARQDKPEDTKRLADSIISEANANGAIALPVGLAFAESLKRRPDLLMHQKDKSHPTAAGSYLYGAMLYGLLFKKSPVGMKYPGECEKPLKPEDAKHLQQVAWDVLTEFYGWKK</sequence>